<dbReference type="EMBL" id="FLOB01000001">
    <property type="protein sequence ID" value="SBS25228.1"/>
    <property type="molecule type" value="Genomic_DNA"/>
</dbReference>
<feature type="transmembrane region" description="Helical" evidence="14">
    <location>
        <begin position="392"/>
        <end position="416"/>
    </location>
</feature>
<dbReference type="RefSeq" id="WP_067011820.1">
    <property type="nucleotide sequence ID" value="NZ_FLOB01000001.1"/>
</dbReference>
<feature type="binding site" evidence="13">
    <location>
        <position position="434"/>
    </location>
    <ligand>
        <name>K(+)</name>
        <dbReference type="ChEBI" id="CHEBI:29103"/>
    </ligand>
</feature>
<evidence type="ECO:0000256" key="2">
    <source>
        <dbReference type="ARBA" id="ARBA00009137"/>
    </source>
</evidence>
<evidence type="ECO:0000256" key="13">
    <source>
        <dbReference type="PIRSR" id="PIRSR006247-1"/>
    </source>
</evidence>
<evidence type="ECO:0000256" key="9">
    <source>
        <dbReference type="ARBA" id="ARBA00022989"/>
    </source>
</evidence>
<dbReference type="InterPro" id="IPR004772">
    <property type="entry name" value="TrkH"/>
</dbReference>
<dbReference type="PANTHER" id="PTHR32024:SF2">
    <property type="entry name" value="TRK SYSTEM POTASSIUM UPTAKE PROTEIN TRKG-RELATED"/>
    <property type="match status" value="1"/>
</dbReference>
<evidence type="ECO:0000256" key="12">
    <source>
        <dbReference type="PIRNR" id="PIRNR006247"/>
    </source>
</evidence>
<evidence type="ECO:0000256" key="8">
    <source>
        <dbReference type="ARBA" id="ARBA00022958"/>
    </source>
</evidence>
<feature type="binding site" evidence="13">
    <location>
        <position position="435"/>
    </location>
    <ligand>
        <name>K(+)</name>
        <dbReference type="ChEBI" id="CHEBI:29103"/>
    </ligand>
</feature>
<proteinExistence type="inferred from homology"/>
<keyword evidence="9 14" id="KW-1133">Transmembrane helix</keyword>
<keyword evidence="10 12" id="KW-0406">Ion transport</keyword>
<feature type="binding site" evidence="13">
    <location>
        <position position="111"/>
    </location>
    <ligand>
        <name>K(+)</name>
        <dbReference type="ChEBI" id="CHEBI:29103"/>
    </ligand>
</feature>
<keyword evidence="5 12" id="KW-0997">Cell inner membrane</keyword>
<dbReference type="AlphaFoldDB" id="A0A1A8T0W7"/>
<comment type="similarity">
    <text evidence="2 12">Belongs to the TrkH potassium transport family.</text>
</comment>
<evidence type="ECO:0000256" key="1">
    <source>
        <dbReference type="ARBA" id="ARBA00004429"/>
    </source>
</evidence>
<dbReference type="InterPro" id="IPR003445">
    <property type="entry name" value="Cat_transpt"/>
</dbReference>
<evidence type="ECO:0000256" key="6">
    <source>
        <dbReference type="ARBA" id="ARBA00022538"/>
    </source>
</evidence>
<feature type="transmembrane region" description="Helical" evidence="14">
    <location>
        <begin position="334"/>
        <end position="362"/>
    </location>
</feature>
<evidence type="ECO:0000256" key="5">
    <source>
        <dbReference type="ARBA" id="ARBA00022519"/>
    </source>
</evidence>
<keyword evidence="7 14" id="KW-0812">Transmembrane</keyword>
<feature type="binding site" evidence="13">
    <location>
        <position position="221"/>
    </location>
    <ligand>
        <name>K(+)</name>
        <dbReference type="ChEBI" id="CHEBI:29103"/>
    </ligand>
</feature>
<feature type="transmembrane region" description="Helical" evidence="14">
    <location>
        <begin position="133"/>
        <end position="153"/>
    </location>
</feature>
<evidence type="ECO:0000313" key="15">
    <source>
        <dbReference type="EMBL" id="SBS25228.1"/>
    </source>
</evidence>
<name>A0A1A8T0W7_9GAMM</name>
<feature type="transmembrane region" description="Helical" evidence="14">
    <location>
        <begin position="69"/>
        <end position="90"/>
    </location>
</feature>
<feature type="binding site" evidence="13">
    <location>
        <position position="317"/>
    </location>
    <ligand>
        <name>K(+)</name>
        <dbReference type="ChEBI" id="CHEBI:29103"/>
    </ligand>
</feature>
<feature type="transmembrane region" description="Helical" evidence="14">
    <location>
        <begin position="455"/>
        <end position="480"/>
    </location>
</feature>
<evidence type="ECO:0000256" key="11">
    <source>
        <dbReference type="ARBA" id="ARBA00023136"/>
    </source>
</evidence>
<dbReference type="PIRSF" id="PIRSF006247">
    <property type="entry name" value="TrkH"/>
    <property type="match status" value="1"/>
</dbReference>
<evidence type="ECO:0000313" key="16">
    <source>
        <dbReference type="Proteomes" id="UP000092544"/>
    </source>
</evidence>
<keyword evidence="4 12" id="KW-1003">Cell membrane</keyword>
<dbReference type="STRING" id="1792290.MSP8886_00210"/>
<dbReference type="GO" id="GO:0005886">
    <property type="term" value="C:plasma membrane"/>
    <property type="evidence" value="ECO:0007669"/>
    <property type="project" value="UniProtKB-SubCell"/>
</dbReference>
<dbReference type="PANTHER" id="PTHR32024">
    <property type="entry name" value="TRK SYSTEM POTASSIUM UPTAKE PROTEIN TRKG-RELATED"/>
    <property type="match status" value="1"/>
</dbReference>
<feature type="binding site" evidence="13">
    <location>
        <position position="112"/>
    </location>
    <ligand>
        <name>K(+)</name>
        <dbReference type="ChEBI" id="CHEBI:29103"/>
    </ligand>
</feature>
<feature type="transmembrane region" description="Helical" evidence="14">
    <location>
        <begin position="38"/>
        <end position="57"/>
    </location>
</feature>
<keyword evidence="6 12" id="KW-0633">Potassium transport</keyword>
<dbReference type="NCBIfam" id="TIGR00933">
    <property type="entry name" value="2a38"/>
    <property type="match status" value="1"/>
</dbReference>
<feature type="transmembrane region" description="Helical" evidence="14">
    <location>
        <begin position="184"/>
        <end position="203"/>
    </location>
</feature>
<keyword evidence="11 12" id="KW-0472">Membrane</keyword>
<accession>A0A1A8T0W7</accession>
<reference evidence="15 16" key="1">
    <citation type="submission" date="2016-06" db="EMBL/GenBank/DDBJ databases">
        <authorList>
            <person name="Kjaerup R.B."/>
            <person name="Dalgaard T.S."/>
            <person name="Juul-Madsen H.R."/>
        </authorList>
    </citation>
    <scope>NUCLEOTIDE SEQUENCE [LARGE SCALE GENOMIC DNA]</scope>
    <source>
        <strain evidence="15 16">CECT 8886</strain>
    </source>
</reference>
<dbReference type="GO" id="GO:0046872">
    <property type="term" value="F:metal ion binding"/>
    <property type="evidence" value="ECO:0007669"/>
    <property type="project" value="UniProtKB-KW"/>
</dbReference>
<evidence type="ECO:0000256" key="3">
    <source>
        <dbReference type="ARBA" id="ARBA00022448"/>
    </source>
</evidence>
<dbReference type="Proteomes" id="UP000092544">
    <property type="component" value="Unassembled WGS sequence"/>
</dbReference>
<dbReference type="GO" id="GO:0015379">
    <property type="term" value="F:potassium:chloride symporter activity"/>
    <property type="evidence" value="ECO:0007669"/>
    <property type="project" value="InterPro"/>
</dbReference>
<gene>
    <name evidence="15" type="primary">trkH_1</name>
    <name evidence="15" type="ORF">MSP8886_00210</name>
</gene>
<keyword evidence="3 12" id="KW-0813">Transport</keyword>
<dbReference type="OrthoDB" id="9810952at2"/>
<dbReference type="Pfam" id="PF02386">
    <property type="entry name" value="TrkH"/>
    <property type="match status" value="1"/>
</dbReference>
<evidence type="ECO:0000256" key="4">
    <source>
        <dbReference type="ARBA" id="ARBA00022475"/>
    </source>
</evidence>
<feature type="transmembrane region" description="Helical" evidence="14">
    <location>
        <begin position="422"/>
        <end position="443"/>
    </location>
</feature>
<protein>
    <recommendedName>
        <fullName evidence="12">Trk system potassium uptake protein</fullName>
    </recommendedName>
</protein>
<feature type="transmembrane region" description="Helical" evidence="14">
    <location>
        <begin position="232"/>
        <end position="255"/>
    </location>
</feature>
<keyword evidence="16" id="KW-1185">Reference proteome</keyword>
<feature type="transmembrane region" description="Helical" evidence="14">
    <location>
        <begin position="12"/>
        <end position="32"/>
    </location>
</feature>
<feature type="transmembrane region" description="Helical" evidence="14">
    <location>
        <begin position="276"/>
        <end position="295"/>
    </location>
</feature>
<organism evidence="15 16">
    <name type="scientific">Marinomonas spartinae</name>
    <dbReference type="NCBI Taxonomy" id="1792290"/>
    <lineage>
        <taxon>Bacteria</taxon>
        <taxon>Pseudomonadati</taxon>
        <taxon>Pseudomonadota</taxon>
        <taxon>Gammaproteobacteria</taxon>
        <taxon>Oceanospirillales</taxon>
        <taxon>Oceanospirillaceae</taxon>
        <taxon>Marinomonas</taxon>
    </lineage>
</organism>
<sequence length="482" mass="52942">MHFRVILRVIGLLVMVFSLSILPPIIVSLIYHDGELDSFLYAMAINLLCGFVLWFPVRKNRGELKIRDGFLITVLFWTVLGLFGSVPFFLATQPDLSFTDSLFESVSGLTTTGATILTGIDNLPKSILLYRQLLTWLGGMGIIVLAVAIMPMLGIGGMQLYRAETPGPVKDSKLTPRIAETAKALWYIYATLTILCALGYWLAGMDVFDAICHSFSTVAIGGFSTHDDSIGYFNSISIEMIATFFMIVSAFNFALHFHAWRHKSVWHYLADPEARFFLFILACTITLSVIVLGMTSTYDWGTSLRYAVFESVSIATTSGFGTANFATWPHFLPFLLIITSFAGGCASSTGGGMKVIRILLILKQGLREIQRLIHPNAIIPVKVGGKAIPERVVSAVWGFFSAYLLVYVILMVGLMATGVDQVTAWSAVAATLNNLGPGLGSVSSTYAGINDSAKWMLCFAMLLGRLEVFTLLVLFTPMFWQK</sequence>
<evidence type="ECO:0000256" key="7">
    <source>
        <dbReference type="ARBA" id="ARBA00022692"/>
    </source>
</evidence>
<evidence type="ECO:0000256" key="10">
    <source>
        <dbReference type="ARBA" id="ARBA00023065"/>
    </source>
</evidence>
<comment type="subcellular location">
    <subcellularLocation>
        <location evidence="1 12">Cell inner membrane</location>
        <topology evidence="1 12">Multi-pass membrane protein</topology>
    </subcellularLocation>
</comment>
<feature type="binding site" evidence="13">
    <location>
        <position position="220"/>
    </location>
    <ligand>
        <name>K(+)</name>
        <dbReference type="ChEBI" id="CHEBI:29103"/>
    </ligand>
</feature>
<evidence type="ECO:0000256" key="14">
    <source>
        <dbReference type="SAM" id="Phobius"/>
    </source>
</evidence>
<keyword evidence="8 12" id="KW-0630">Potassium</keyword>
<keyword evidence="13" id="KW-0479">Metal-binding</keyword>